<protein>
    <submittedName>
        <fullName evidence="1">Uncharacterized protein</fullName>
    </submittedName>
</protein>
<dbReference type="AlphaFoldDB" id="A0A6J5WHX3"/>
<evidence type="ECO:0000313" key="2">
    <source>
        <dbReference type="Proteomes" id="UP000507245"/>
    </source>
</evidence>
<organism evidence="1 2">
    <name type="scientific">Prunus armeniaca</name>
    <name type="common">Apricot</name>
    <name type="synonym">Armeniaca vulgaris</name>
    <dbReference type="NCBI Taxonomy" id="36596"/>
    <lineage>
        <taxon>Eukaryota</taxon>
        <taxon>Viridiplantae</taxon>
        <taxon>Streptophyta</taxon>
        <taxon>Embryophyta</taxon>
        <taxon>Tracheophyta</taxon>
        <taxon>Spermatophyta</taxon>
        <taxon>Magnoliopsida</taxon>
        <taxon>eudicotyledons</taxon>
        <taxon>Gunneridae</taxon>
        <taxon>Pentapetalae</taxon>
        <taxon>rosids</taxon>
        <taxon>fabids</taxon>
        <taxon>Rosales</taxon>
        <taxon>Rosaceae</taxon>
        <taxon>Amygdaloideae</taxon>
        <taxon>Amygdaleae</taxon>
        <taxon>Prunus</taxon>
    </lineage>
</organism>
<accession>A0A6J5WHX3</accession>
<dbReference type="EMBL" id="CAEKKB010000002">
    <property type="protein sequence ID" value="CAB4299212.1"/>
    <property type="molecule type" value="Genomic_DNA"/>
</dbReference>
<dbReference type="OrthoDB" id="1165693at2759"/>
<proteinExistence type="predicted"/>
<reference evidence="2" key="1">
    <citation type="journal article" date="2020" name="Genome Biol.">
        <title>Gamete binning: chromosome-level and haplotype-resolved genome assembly enabled by high-throughput single-cell sequencing of gamete genomes.</title>
        <authorList>
            <person name="Campoy J.A."/>
            <person name="Sun H."/>
            <person name="Goel M."/>
            <person name="Jiao W.-B."/>
            <person name="Folz-Donahue K."/>
            <person name="Wang N."/>
            <person name="Rubio M."/>
            <person name="Liu C."/>
            <person name="Kukat C."/>
            <person name="Ruiz D."/>
            <person name="Huettel B."/>
            <person name="Schneeberger K."/>
        </authorList>
    </citation>
    <scope>NUCLEOTIDE SEQUENCE [LARGE SCALE GENOMIC DNA]</scope>
    <source>
        <strain evidence="2">cv. Rojo Pasion</strain>
    </source>
</reference>
<dbReference type="Proteomes" id="UP000507245">
    <property type="component" value="Unassembled WGS sequence"/>
</dbReference>
<name>A0A6J5WHX3_PRUAR</name>
<evidence type="ECO:0000313" key="1">
    <source>
        <dbReference type="EMBL" id="CAB4299212.1"/>
    </source>
</evidence>
<sequence>MQRNKIAKSHKYAPITSKLPVRVDNKLWLEPYYPNRFTRQFGFDQGVPSDKLSFGNAKRSHCIVEDFFRAQTSLLRRNTSVLFYILRSTRMGQCTYCQDINFKRIHYPKSDGSLSIGPERAKATKDVVLTCGVNIISPLANDMSSLEGYKKSIFDIFGLEAKNFRHVYIIGEVQGIFDKLHSSKSSKEMLAHHEGMKSVFNVLRSMLDILDFGKTELEWFVNTIDQIFCCVLQISENTRIVEQGTWVRDLIRRHDDCLNSKRVVDSDLPNFTQELEDLDAQEFVVKEVEERVRMLREQHDSGKLSLNCHIKDAKTSMRKQNKLDEELRQSRIGEKELLEIEHIKASCKSQEAEIQTLIDSLVSFCNKS</sequence>
<keyword evidence="2" id="KW-1185">Reference proteome</keyword>
<gene>
    <name evidence="1" type="ORF">ORAREDHAP_LOCUS12906</name>
</gene>